<proteinExistence type="predicted"/>
<evidence type="ECO:0000256" key="1">
    <source>
        <dbReference type="ARBA" id="ARBA00022443"/>
    </source>
</evidence>
<keyword evidence="4" id="KW-1185">Reference proteome</keyword>
<sequence length="101" mass="11326">MEAVAIADFTADDAEGIDLRQGDKLTVLTFADSSGWVKAETDRKLGFIPADHIRLFSWFYRKSCQEHPGLDRLNEEGRRRTKSTVPTLSCLVALKGHTMKS</sequence>
<dbReference type="Gene3D" id="2.30.30.40">
    <property type="entry name" value="SH3 Domains"/>
    <property type="match status" value="1"/>
</dbReference>
<dbReference type="Pfam" id="PF00018">
    <property type="entry name" value="SH3_1"/>
    <property type="match status" value="1"/>
</dbReference>
<evidence type="ECO:0000256" key="2">
    <source>
        <dbReference type="PROSITE-ProRule" id="PRU00192"/>
    </source>
</evidence>
<accession>A0A914S7J7</accession>
<name>A0A914S7J7_PAREQ</name>
<protein>
    <submittedName>
        <fullName evidence="5">SH3 domain-containing protein</fullName>
    </submittedName>
</protein>
<reference evidence="5" key="1">
    <citation type="submission" date="2022-11" db="UniProtKB">
        <authorList>
            <consortium name="WormBaseParasite"/>
        </authorList>
    </citation>
    <scope>IDENTIFICATION</scope>
</reference>
<evidence type="ECO:0000313" key="4">
    <source>
        <dbReference type="Proteomes" id="UP000887564"/>
    </source>
</evidence>
<evidence type="ECO:0000259" key="3">
    <source>
        <dbReference type="PROSITE" id="PS50002"/>
    </source>
</evidence>
<dbReference type="SMART" id="SM00326">
    <property type="entry name" value="SH3"/>
    <property type="match status" value="1"/>
</dbReference>
<dbReference type="SUPFAM" id="SSF50044">
    <property type="entry name" value="SH3-domain"/>
    <property type="match status" value="1"/>
</dbReference>
<organism evidence="4 5">
    <name type="scientific">Parascaris equorum</name>
    <name type="common">Equine roundworm</name>
    <dbReference type="NCBI Taxonomy" id="6256"/>
    <lineage>
        <taxon>Eukaryota</taxon>
        <taxon>Metazoa</taxon>
        <taxon>Ecdysozoa</taxon>
        <taxon>Nematoda</taxon>
        <taxon>Chromadorea</taxon>
        <taxon>Rhabditida</taxon>
        <taxon>Spirurina</taxon>
        <taxon>Ascaridomorpha</taxon>
        <taxon>Ascaridoidea</taxon>
        <taxon>Ascarididae</taxon>
        <taxon>Parascaris</taxon>
    </lineage>
</organism>
<keyword evidence="1 2" id="KW-0728">SH3 domain</keyword>
<dbReference type="InterPro" id="IPR001452">
    <property type="entry name" value="SH3_domain"/>
</dbReference>
<dbReference type="InterPro" id="IPR036028">
    <property type="entry name" value="SH3-like_dom_sf"/>
</dbReference>
<dbReference type="AlphaFoldDB" id="A0A914S7J7"/>
<evidence type="ECO:0000313" key="5">
    <source>
        <dbReference type="WBParaSite" id="PEQ_0001444801-mRNA-1"/>
    </source>
</evidence>
<dbReference type="WBParaSite" id="PEQ_0001444801-mRNA-1">
    <property type="protein sequence ID" value="PEQ_0001444801-mRNA-1"/>
    <property type="gene ID" value="PEQ_0001444801"/>
</dbReference>
<dbReference type="Proteomes" id="UP000887564">
    <property type="component" value="Unplaced"/>
</dbReference>
<feature type="domain" description="SH3" evidence="3">
    <location>
        <begin position="1"/>
        <end position="58"/>
    </location>
</feature>
<dbReference type="PROSITE" id="PS50002">
    <property type="entry name" value="SH3"/>
    <property type="match status" value="1"/>
</dbReference>